<proteinExistence type="predicted"/>
<evidence type="ECO:0000313" key="2">
    <source>
        <dbReference type="Proteomes" id="UP000188276"/>
    </source>
</evidence>
<sequence length="122" mass="13741">MTQFFIRGITINHRVHVTGSNAKKQVGLPQRHEVFFVMPCRLSNNPDPESLSFEQTADNRHAKARVINIGITGHDDDITAIPAQLIHFFSTGRQKWCVTEAFGPVGFIVMNWRGDTVHILTS</sequence>
<evidence type="ECO:0000313" key="1">
    <source>
        <dbReference type="EMBL" id="SJN56631.1"/>
    </source>
</evidence>
<keyword evidence="2" id="KW-1185">Reference proteome</keyword>
<organism evidence="1 2">
    <name type="scientific">Vibrio ruber (strain DSM 16370 / JCM 11486 / BCRC 17186 / CECT 7878 / LMG 23124 / VR1)</name>
    <dbReference type="NCBI Taxonomy" id="1123498"/>
    <lineage>
        <taxon>Bacteria</taxon>
        <taxon>Pseudomonadati</taxon>
        <taxon>Pseudomonadota</taxon>
        <taxon>Gammaproteobacteria</taxon>
        <taxon>Vibrionales</taxon>
        <taxon>Vibrionaceae</taxon>
        <taxon>Vibrio</taxon>
    </lineage>
</organism>
<name>A0A1R4LJ65_VIBR1</name>
<reference evidence="2" key="1">
    <citation type="submission" date="2017-02" db="EMBL/GenBank/DDBJ databases">
        <authorList>
            <person name="Rodrigo-Torres L."/>
            <person name="Arahal R.D."/>
            <person name="Lucena T."/>
        </authorList>
    </citation>
    <scope>NUCLEOTIDE SEQUENCE [LARGE SCALE GENOMIC DNA]</scope>
    <source>
        <strain evidence="2">CECT 7878</strain>
    </source>
</reference>
<accession>A0A1R4LJ65</accession>
<gene>
    <name evidence="1" type="ORF">VR7878_01874</name>
</gene>
<dbReference type="EMBL" id="FULE01000027">
    <property type="protein sequence ID" value="SJN56631.1"/>
    <property type="molecule type" value="Genomic_DNA"/>
</dbReference>
<dbReference type="Proteomes" id="UP000188276">
    <property type="component" value="Unassembled WGS sequence"/>
</dbReference>
<dbReference type="AlphaFoldDB" id="A0A1R4LJ65"/>
<protein>
    <submittedName>
        <fullName evidence="1">Uncharacterized protein</fullName>
    </submittedName>
</protein>